<proteinExistence type="predicted"/>
<sequence length="85" mass="8999">MREIKLNESTVDEQRFRAVLDEDQIEALIVAAVAAAAGVDPKAKNVVKTVRISNSNAGGINPSHYQAVCDLVVDRSPAPPENGAS</sequence>
<organism evidence="1 2">
    <name type="scientific">Cupriavidus pampae</name>
    <dbReference type="NCBI Taxonomy" id="659251"/>
    <lineage>
        <taxon>Bacteria</taxon>
        <taxon>Pseudomonadati</taxon>
        <taxon>Pseudomonadota</taxon>
        <taxon>Betaproteobacteria</taxon>
        <taxon>Burkholderiales</taxon>
        <taxon>Burkholderiaceae</taxon>
        <taxon>Cupriavidus</taxon>
    </lineage>
</organism>
<keyword evidence="2" id="KW-1185">Reference proteome</keyword>
<dbReference type="EMBL" id="CAJZAG010000007">
    <property type="protein sequence ID" value="CAG9177696.1"/>
    <property type="molecule type" value="Genomic_DNA"/>
</dbReference>
<gene>
    <name evidence="1" type="ORF">LMG32289_03877</name>
</gene>
<evidence type="ECO:0000313" key="1">
    <source>
        <dbReference type="EMBL" id="CAG9177696.1"/>
    </source>
</evidence>
<dbReference type="Proteomes" id="UP000706525">
    <property type="component" value="Unassembled WGS sequence"/>
</dbReference>
<name>A0ABM8XCA4_9BURK</name>
<evidence type="ECO:0000313" key="2">
    <source>
        <dbReference type="Proteomes" id="UP000706525"/>
    </source>
</evidence>
<accession>A0ABM8XCA4</accession>
<dbReference type="RefSeq" id="WP_223991180.1">
    <property type="nucleotide sequence ID" value="NZ_CAJZAG010000007.1"/>
</dbReference>
<reference evidence="1 2" key="1">
    <citation type="submission" date="2021-08" db="EMBL/GenBank/DDBJ databases">
        <authorList>
            <person name="Peeters C."/>
        </authorList>
    </citation>
    <scope>NUCLEOTIDE SEQUENCE [LARGE SCALE GENOMIC DNA]</scope>
    <source>
        <strain evidence="1 2">LMG 32289</strain>
    </source>
</reference>
<protein>
    <submittedName>
        <fullName evidence="1">Uncharacterized protein</fullName>
    </submittedName>
</protein>
<comment type="caution">
    <text evidence="1">The sequence shown here is derived from an EMBL/GenBank/DDBJ whole genome shotgun (WGS) entry which is preliminary data.</text>
</comment>